<dbReference type="Gene3D" id="3.30.420.280">
    <property type="match status" value="1"/>
</dbReference>
<keyword evidence="7" id="KW-1185">Reference proteome</keyword>
<reference evidence="6 7" key="1">
    <citation type="submission" date="2018-07" db="EMBL/GenBank/DDBJ databases">
        <title>Sequencing of PG07.</title>
        <authorList>
            <person name="Ding T."/>
        </authorList>
    </citation>
    <scope>NUCLEOTIDE SEQUENCE [LARGE SCALE GENOMIC DNA]</scope>
</reference>
<dbReference type="Proteomes" id="UP000263435">
    <property type="component" value="Segment"/>
</dbReference>
<evidence type="ECO:0000256" key="3">
    <source>
        <dbReference type="ARBA" id="ARBA00022840"/>
    </source>
</evidence>
<dbReference type="RefSeq" id="YP_009808589.1">
    <property type="nucleotide sequence ID" value="NC_048041.1"/>
</dbReference>
<dbReference type="Pfam" id="PF17289">
    <property type="entry name" value="Terminase_6C"/>
    <property type="match status" value="1"/>
</dbReference>
<dbReference type="InterPro" id="IPR027417">
    <property type="entry name" value="P-loop_NTPase"/>
</dbReference>
<dbReference type="KEGG" id="vg:54999492"/>
<accession>A0A385E7D0</accession>
<keyword evidence="3" id="KW-0067">ATP-binding</keyword>
<dbReference type="EMBL" id="MH645904">
    <property type="protein sequence ID" value="AXQ66767.1"/>
    <property type="molecule type" value="Genomic_DNA"/>
</dbReference>
<evidence type="ECO:0000256" key="4">
    <source>
        <dbReference type="ARBA" id="ARBA00023219"/>
    </source>
</evidence>
<organism evidence="6 7">
    <name type="scientific">Vibrio phage vB_VpS_PG07</name>
    <dbReference type="NCBI Taxonomy" id="2301664"/>
    <lineage>
        <taxon>Viruses</taxon>
        <taxon>Duplodnaviria</taxon>
        <taxon>Heunggongvirae</taxon>
        <taxon>Uroviricota</taxon>
        <taxon>Caudoviricetes</taxon>
        <taxon>Demerecviridae</taxon>
        <taxon>Pogseptimavirus</taxon>
        <taxon>Pogseptimavirus PG07</taxon>
    </lineage>
</organism>
<dbReference type="Gene3D" id="3.40.50.300">
    <property type="entry name" value="P-loop containing nucleotide triphosphate hydrolases"/>
    <property type="match status" value="1"/>
</dbReference>
<dbReference type="GO" id="GO:0005524">
    <property type="term" value="F:ATP binding"/>
    <property type="evidence" value="ECO:0007669"/>
    <property type="project" value="UniProtKB-KW"/>
</dbReference>
<evidence type="ECO:0000256" key="2">
    <source>
        <dbReference type="ARBA" id="ARBA00022741"/>
    </source>
</evidence>
<feature type="domain" description="Terminase large subunit gp17-like C-terminal" evidence="5">
    <location>
        <begin position="282"/>
        <end position="427"/>
    </location>
</feature>
<sequence length="432" mass="49151">MLCSRDIVTDRVVDFPVEDRFIKLPIENYLAMEEIDAIAPQLAIINAINDPQYRFVTGVLSRRTGKTYIGNVIAFLKLLEPGSQVLIIAPNYSLAQISWNEQLQRIKAHGLEMERCNAKDKELVLENGSLLKLGSVGNADSCVGRSYDLVLFDEAAIDDRGGDAFNVTLMPTLDKPNSKALFISTPRGTNWMHDFYNNGFSQGAEFASWCSVFGTYKDNPRVSPEVIAQARAAMSKPQFEQEFECSFSTREGQIYEAFDPDKHVKDLSGINFNNEYEYEGLMGIDPGYRDPTAVLSIKYSFDEDVFYVVDEYMEALKPTSYHAEKIQDQIDRWMIDIITVDSAAAQFRQDLVSEFDIPSNPANKSVLDGISYLQMLLEQDKLIISDKCHIVVDMLINYRWDMNENLVRERPVHDEHSHPADALRYALYSYSR</sequence>
<keyword evidence="1" id="KW-1188">Viral release from host cell</keyword>
<dbReference type="GeneID" id="54999492"/>
<protein>
    <submittedName>
        <fullName evidence="6">Terminase large subunit</fullName>
    </submittedName>
</protein>
<proteinExistence type="predicted"/>
<evidence type="ECO:0000256" key="1">
    <source>
        <dbReference type="ARBA" id="ARBA00022612"/>
    </source>
</evidence>
<evidence type="ECO:0000313" key="7">
    <source>
        <dbReference type="Proteomes" id="UP000263435"/>
    </source>
</evidence>
<evidence type="ECO:0000259" key="5">
    <source>
        <dbReference type="Pfam" id="PF17289"/>
    </source>
</evidence>
<evidence type="ECO:0000313" key="6">
    <source>
        <dbReference type="EMBL" id="AXQ66767.1"/>
    </source>
</evidence>
<keyword evidence="4" id="KW-0231">Viral genome packaging</keyword>
<dbReference type="Pfam" id="PF03237">
    <property type="entry name" value="Terminase_6N"/>
    <property type="match status" value="1"/>
</dbReference>
<keyword evidence="2" id="KW-0547">Nucleotide-binding</keyword>
<dbReference type="InterPro" id="IPR035421">
    <property type="entry name" value="Terminase_6C"/>
</dbReference>
<name>A0A385E7D0_9CAUD</name>